<evidence type="ECO:0000256" key="1">
    <source>
        <dbReference type="SAM" id="Phobius"/>
    </source>
</evidence>
<gene>
    <name evidence="3" type="ORF">PFAG_00145</name>
</gene>
<dbReference type="NCBIfam" id="TIGR01477">
    <property type="entry name" value="RIFIN"/>
    <property type="match status" value="1"/>
</dbReference>
<evidence type="ECO:0000256" key="2">
    <source>
        <dbReference type="SAM" id="SignalP"/>
    </source>
</evidence>
<feature type="transmembrane region" description="Helical" evidence="1">
    <location>
        <begin position="269"/>
        <end position="295"/>
    </location>
</feature>
<name>W7G2D7_PLAFA</name>
<proteinExistence type="predicted"/>
<dbReference type="OrthoDB" id="10586882at2759"/>
<dbReference type="AlphaFoldDB" id="W7G2D7"/>
<reference evidence="3" key="1">
    <citation type="submission" date="2013-02" db="EMBL/GenBank/DDBJ databases">
        <title>The Genome Sequence of Plasmodium falciparum Santa Lucia.</title>
        <authorList>
            <consortium name="The Broad Institute Genome Sequencing Platform"/>
            <consortium name="The Broad Institute Genome Sequencing Center for Infectious Disease"/>
            <person name="Neafsey D."/>
            <person name="Cheeseman I."/>
            <person name="Volkman S."/>
            <person name="Adams J."/>
            <person name="Walker B."/>
            <person name="Young S.K."/>
            <person name="Zeng Q."/>
            <person name="Gargeya S."/>
            <person name="Fitzgerald M."/>
            <person name="Haas B."/>
            <person name="Abouelleil A."/>
            <person name="Alvarado L."/>
            <person name="Arachchi H.M."/>
            <person name="Berlin A.M."/>
            <person name="Chapman S.B."/>
            <person name="Dewar J."/>
            <person name="Goldberg J."/>
            <person name="Griggs A."/>
            <person name="Gujja S."/>
            <person name="Hansen M."/>
            <person name="Howarth C."/>
            <person name="Imamovic A."/>
            <person name="Larimer J."/>
            <person name="McCowan C."/>
            <person name="Murphy C."/>
            <person name="Neiman D."/>
            <person name="Pearson M."/>
            <person name="Priest M."/>
            <person name="Roberts A."/>
            <person name="Saif S."/>
            <person name="Shea T."/>
            <person name="Sisk P."/>
            <person name="Sykes S."/>
            <person name="Wortman J."/>
            <person name="Nusbaum C."/>
            <person name="Birren B."/>
        </authorList>
    </citation>
    <scope>NUCLEOTIDE SEQUENCE [LARGE SCALE GENOMIC DNA]</scope>
    <source>
        <strain evidence="3">Santa Lucia</strain>
    </source>
</reference>
<accession>W7G2D7</accession>
<dbReference type="Proteomes" id="UP000030666">
    <property type="component" value="Unassembled WGS sequence"/>
</dbReference>
<dbReference type="InterPro" id="IPR006373">
    <property type="entry name" value="VSA_Rifin"/>
</dbReference>
<organism evidence="3">
    <name type="scientific">Plasmodium falciparum Santa Lucia</name>
    <dbReference type="NCBI Taxonomy" id="478859"/>
    <lineage>
        <taxon>Eukaryota</taxon>
        <taxon>Sar</taxon>
        <taxon>Alveolata</taxon>
        <taxon>Apicomplexa</taxon>
        <taxon>Aconoidasida</taxon>
        <taxon>Haemosporida</taxon>
        <taxon>Plasmodiidae</taxon>
        <taxon>Plasmodium</taxon>
        <taxon>Plasmodium (Laverania)</taxon>
    </lineage>
</organism>
<keyword evidence="2" id="KW-0732">Signal</keyword>
<dbReference type="EMBL" id="KE123471">
    <property type="protein sequence ID" value="EUT93643.1"/>
    <property type="molecule type" value="Genomic_DNA"/>
</dbReference>
<evidence type="ECO:0000313" key="3">
    <source>
        <dbReference type="EMBL" id="EUT93643.1"/>
    </source>
</evidence>
<keyword evidence="1" id="KW-0812">Transmembrane</keyword>
<evidence type="ECO:0008006" key="4">
    <source>
        <dbReference type="Google" id="ProtNLM"/>
    </source>
</evidence>
<keyword evidence="1" id="KW-1133">Transmembrane helix</keyword>
<feature type="signal peptide" evidence="2">
    <location>
        <begin position="1"/>
        <end position="20"/>
    </location>
</feature>
<sequence length="315" mass="34982">MKLHFPKILLFFFPSNILLTSYHVHNKNKPYITPHTSGTTSRVLSECELYMPKYDNDADMKSVKENFDRQTSQRFEEYEERMITQRQKCKEQRDKDIQKIILKDKMEKSLEEKVEKGCLRCGCGLGGVAAGVGIIGPIAVSVWEIGAKAMAIKAAEQAVIDAGVNAVIENIKTISIIRDFLFVEWAEFINGSNYNSVDGLVNAVTAAINSTGQKCPAYTGKIGRACNAISANSNGWFGPVVTAGDEAAMAKAASVKATELGNVTAESTYLYSAIGYSVLVILIILLIMVIIYLILRYRRKKKMNKKVQYTKLLNQ</sequence>
<protein>
    <recommendedName>
        <fullName evidence="4">Surface antigen</fullName>
    </recommendedName>
</protein>
<feature type="chain" id="PRO_5004893201" description="Surface antigen" evidence="2">
    <location>
        <begin position="21"/>
        <end position="315"/>
    </location>
</feature>
<dbReference type="Pfam" id="PF02009">
    <property type="entry name" value="RIFIN"/>
    <property type="match status" value="1"/>
</dbReference>
<keyword evidence="1" id="KW-0472">Membrane</keyword>